<proteinExistence type="predicted"/>
<organism evidence="1">
    <name type="scientific">Anguilla anguilla</name>
    <name type="common">European freshwater eel</name>
    <name type="synonym">Muraena anguilla</name>
    <dbReference type="NCBI Taxonomy" id="7936"/>
    <lineage>
        <taxon>Eukaryota</taxon>
        <taxon>Metazoa</taxon>
        <taxon>Chordata</taxon>
        <taxon>Craniata</taxon>
        <taxon>Vertebrata</taxon>
        <taxon>Euteleostomi</taxon>
        <taxon>Actinopterygii</taxon>
        <taxon>Neopterygii</taxon>
        <taxon>Teleostei</taxon>
        <taxon>Anguilliformes</taxon>
        <taxon>Anguillidae</taxon>
        <taxon>Anguilla</taxon>
    </lineage>
</organism>
<reference evidence="1" key="2">
    <citation type="journal article" date="2015" name="Fish Shellfish Immunol.">
        <title>Early steps in the European eel (Anguilla anguilla)-Vibrio vulnificus interaction in the gills: Role of the RtxA13 toxin.</title>
        <authorList>
            <person name="Callol A."/>
            <person name="Pajuelo D."/>
            <person name="Ebbesson L."/>
            <person name="Teles M."/>
            <person name="MacKenzie S."/>
            <person name="Amaro C."/>
        </authorList>
    </citation>
    <scope>NUCLEOTIDE SEQUENCE</scope>
</reference>
<name>A0A0E9VRQ1_ANGAN</name>
<evidence type="ECO:0000313" key="1">
    <source>
        <dbReference type="EMBL" id="JAH80055.1"/>
    </source>
</evidence>
<dbReference type="EMBL" id="GBXM01028522">
    <property type="protein sequence ID" value="JAH80055.1"/>
    <property type="molecule type" value="Transcribed_RNA"/>
</dbReference>
<dbReference type="AlphaFoldDB" id="A0A0E9VRQ1"/>
<sequence>MQAAKAHRANLHRATPRRSLNMNFNSRLLATTYQCFMGN</sequence>
<protein>
    <submittedName>
        <fullName evidence="1">Uncharacterized protein</fullName>
    </submittedName>
</protein>
<accession>A0A0E9VRQ1</accession>
<reference evidence="1" key="1">
    <citation type="submission" date="2014-11" db="EMBL/GenBank/DDBJ databases">
        <authorList>
            <person name="Amaro Gonzalez C."/>
        </authorList>
    </citation>
    <scope>NUCLEOTIDE SEQUENCE</scope>
</reference>